<dbReference type="SUPFAM" id="SSF55729">
    <property type="entry name" value="Acyl-CoA N-acyltransferases (Nat)"/>
    <property type="match status" value="1"/>
</dbReference>
<dbReference type="AlphaFoldDB" id="A0A4R0H834"/>
<evidence type="ECO:0000256" key="3">
    <source>
        <dbReference type="ARBA" id="ARBA00038502"/>
    </source>
</evidence>
<keyword evidence="7" id="KW-1185">Reference proteome</keyword>
<comment type="caution">
    <text evidence="6">The sequence shown here is derived from an EMBL/GenBank/DDBJ whole genome shotgun (WGS) entry which is preliminary data.</text>
</comment>
<evidence type="ECO:0000313" key="6">
    <source>
        <dbReference type="EMBL" id="TCC05080.1"/>
    </source>
</evidence>
<keyword evidence="1 6" id="KW-0808">Transferase</keyword>
<gene>
    <name evidence="6" type="ORF">E0H45_23755</name>
</gene>
<organism evidence="6 7">
    <name type="scientific">Kribbella soli</name>
    <dbReference type="NCBI Taxonomy" id="1124743"/>
    <lineage>
        <taxon>Bacteria</taxon>
        <taxon>Bacillati</taxon>
        <taxon>Actinomycetota</taxon>
        <taxon>Actinomycetes</taxon>
        <taxon>Propionibacteriales</taxon>
        <taxon>Kribbellaceae</taxon>
        <taxon>Kribbella</taxon>
    </lineage>
</organism>
<dbReference type="EMBL" id="SJJZ01000003">
    <property type="protein sequence ID" value="TCC05080.1"/>
    <property type="molecule type" value="Genomic_DNA"/>
</dbReference>
<dbReference type="GO" id="GO:0008999">
    <property type="term" value="F:protein-N-terminal-alanine acetyltransferase activity"/>
    <property type="evidence" value="ECO:0007669"/>
    <property type="project" value="TreeGrafter"/>
</dbReference>
<dbReference type="InterPro" id="IPR016181">
    <property type="entry name" value="Acyl_CoA_acyltransferase"/>
</dbReference>
<dbReference type="PANTHER" id="PTHR43792:SF8">
    <property type="entry name" value="[RIBOSOMAL PROTEIN US5]-ALANINE N-ACETYLTRANSFERASE"/>
    <property type="match status" value="1"/>
</dbReference>
<evidence type="ECO:0000259" key="5">
    <source>
        <dbReference type="PROSITE" id="PS51186"/>
    </source>
</evidence>
<dbReference type="Proteomes" id="UP000292346">
    <property type="component" value="Unassembled WGS sequence"/>
</dbReference>
<dbReference type="OrthoDB" id="5125488at2"/>
<feature type="domain" description="N-acetyltransferase" evidence="5">
    <location>
        <begin position="8"/>
        <end position="166"/>
    </location>
</feature>
<dbReference type="PROSITE" id="PS51186">
    <property type="entry name" value="GNAT"/>
    <property type="match status" value="1"/>
</dbReference>
<dbReference type="InterPro" id="IPR051531">
    <property type="entry name" value="N-acetyltransferase"/>
</dbReference>
<keyword evidence="2" id="KW-0012">Acyltransferase</keyword>
<sequence>MYLPDYDVTLEPLRADHADAVLAFERENRQYFASWIWDRGDEFFTDYATRHAALLAEQEADVCRFHVLVDGTGAVVGRVNLMDLVNGSAELGYRIAEKWAGKGLATAAVRAIIEVARTDYGLTALTAGASDHNGASQAVLTRTGFRPVGSSSTDLGPGKKYELSLESE</sequence>
<name>A0A4R0H834_9ACTN</name>
<feature type="region of interest" description="Disordered" evidence="4">
    <location>
        <begin position="148"/>
        <end position="168"/>
    </location>
</feature>
<dbReference type="InterPro" id="IPR000182">
    <property type="entry name" value="GNAT_dom"/>
</dbReference>
<evidence type="ECO:0000313" key="7">
    <source>
        <dbReference type="Proteomes" id="UP000292346"/>
    </source>
</evidence>
<reference evidence="6 7" key="1">
    <citation type="submission" date="2019-02" db="EMBL/GenBank/DDBJ databases">
        <title>Kribbella capetownensis sp. nov. and Kribbella speibonae sp. nov., isolated from soil.</title>
        <authorList>
            <person name="Curtis S.M."/>
            <person name="Norton I."/>
            <person name="Everest G.J."/>
            <person name="Meyers P.R."/>
        </authorList>
    </citation>
    <scope>NUCLEOTIDE SEQUENCE [LARGE SCALE GENOMIC DNA]</scope>
    <source>
        <strain evidence="6 7">KCTC 29219</strain>
    </source>
</reference>
<dbReference type="Gene3D" id="3.40.630.30">
    <property type="match status" value="1"/>
</dbReference>
<evidence type="ECO:0000256" key="1">
    <source>
        <dbReference type="ARBA" id="ARBA00022679"/>
    </source>
</evidence>
<dbReference type="GO" id="GO:0005737">
    <property type="term" value="C:cytoplasm"/>
    <property type="evidence" value="ECO:0007669"/>
    <property type="project" value="TreeGrafter"/>
</dbReference>
<proteinExistence type="inferred from homology"/>
<protein>
    <submittedName>
        <fullName evidence="6">N-acetyltransferase</fullName>
    </submittedName>
</protein>
<evidence type="ECO:0000256" key="2">
    <source>
        <dbReference type="ARBA" id="ARBA00023315"/>
    </source>
</evidence>
<dbReference type="PANTHER" id="PTHR43792">
    <property type="entry name" value="GNAT FAMILY, PUTATIVE (AFU_ORTHOLOGUE AFUA_3G00765)-RELATED-RELATED"/>
    <property type="match status" value="1"/>
</dbReference>
<dbReference type="RefSeq" id="WP_131341015.1">
    <property type="nucleotide sequence ID" value="NZ_SJJZ01000003.1"/>
</dbReference>
<evidence type="ECO:0000256" key="4">
    <source>
        <dbReference type="SAM" id="MobiDB-lite"/>
    </source>
</evidence>
<comment type="similarity">
    <text evidence="3">Belongs to the acetyltransferase family. RimJ subfamily.</text>
</comment>
<accession>A0A4R0H834</accession>
<dbReference type="Pfam" id="PF13302">
    <property type="entry name" value="Acetyltransf_3"/>
    <property type="match status" value="1"/>
</dbReference>
<feature type="compositionally biased region" description="Basic and acidic residues" evidence="4">
    <location>
        <begin position="157"/>
        <end position="168"/>
    </location>
</feature>